<dbReference type="EMBL" id="FQ790297">
    <property type="protein sequence ID" value="CCD48880.1"/>
    <property type="molecule type" value="Genomic_DNA"/>
</dbReference>
<dbReference type="AlphaFoldDB" id="G2Y8F2"/>
<organism evidence="1 2">
    <name type="scientific">Botryotinia fuckeliana (strain T4)</name>
    <name type="common">Noble rot fungus</name>
    <name type="synonym">Botrytis cinerea</name>
    <dbReference type="NCBI Taxonomy" id="999810"/>
    <lineage>
        <taxon>Eukaryota</taxon>
        <taxon>Fungi</taxon>
        <taxon>Dikarya</taxon>
        <taxon>Ascomycota</taxon>
        <taxon>Pezizomycotina</taxon>
        <taxon>Leotiomycetes</taxon>
        <taxon>Helotiales</taxon>
        <taxon>Sclerotiniaceae</taxon>
        <taxon>Botrytis</taxon>
    </lineage>
</organism>
<gene>
    <name evidence="1" type="ORF">BofuT4_uP032900.1</name>
</gene>
<accession>G2Y8F2</accession>
<reference evidence="2" key="1">
    <citation type="journal article" date="2011" name="PLoS Genet.">
        <title>Genomic analysis of the necrotrophic fungal pathogens Sclerotinia sclerotiorum and Botrytis cinerea.</title>
        <authorList>
            <person name="Amselem J."/>
            <person name="Cuomo C.A."/>
            <person name="van Kan J.A."/>
            <person name="Viaud M."/>
            <person name="Benito E.P."/>
            <person name="Couloux A."/>
            <person name="Coutinho P.M."/>
            <person name="de Vries R.P."/>
            <person name="Dyer P.S."/>
            <person name="Fillinger S."/>
            <person name="Fournier E."/>
            <person name="Gout L."/>
            <person name="Hahn M."/>
            <person name="Kohn L."/>
            <person name="Lapalu N."/>
            <person name="Plummer K.M."/>
            <person name="Pradier J.M."/>
            <person name="Quevillon E."/>
            <person name="Sharon A."/>
            <person name="Simon A."/>
            <person name="ten Have A."/>
            <person name="Tudzynski B."/>
            <person name="Tudzynski P."/>
            <person name="Wincker P."/>
            <person name="Andrew M."/>
            <person name="Anthouard V."/>
            <person name="Beever R.E."/>
            <person name="Beffa R."/>
            <person name="Benoit I."/>
            <person name="Bouzid O."/>
            <person name="Brault B."/>
            <person name="Chen Z."/>
            <person name="Choquer M."/>
            <person name="Collemare J."/>
            <person name="Cotton P."/>
            <person name="Danchin E.G."/>
            <person name="Da Silva C."/>
            <person name="Gautier A."/>
            <person name="Giraud C."/>
            <person name="Giraud T."/>
            <person name="Gonzalez C."/>
            <person name="Grossetete S."/>
            <person name="Guldener U."/>
            <person name="Henrissat B."/>
            <person name="Howlett B.J."/>
            <person name="Kodira C."/>
            <person name="Kretschmer M."/>
            <person name="Lappartient A."/>
            <person name="Leroch M."/>
            <person name="Levis C."/>
            <person name="Mauceli E."/>
            <person name="Neuveglise C."/>
            <person name="Oeser B."/>
            <person name="Pearson M."/>
            <person name="Poulain J."/>
            <person name="Poussereau N."/>
            <person name="Quesneville H."/>
            <person name="Rascle C."/>
            <person name="Schumacher J."/>
            <person name="Segurens B."/>
            <person name="Sexton A."/>
            <person name="Silva E."/>
            <person name="Sirven C."/>
            <person name="Soanes D.M."/>
            <person name="Talbot N.J."/>
            <person name="Templeton M."/>
            <person name="Yandava C."/>
            <person name="Yarden O."/>
            <person name="Zeng Q."/>
            <person name="Rollins J.A."/>
            <person name="Lebrun M.H."/>
            <person name="Dickman M."/>
        </authorList>
    </citation>
    <scope>NUCLEOTIDE SEQUENCE [LARGE SCALE GENOMIC DNA]</scope>
    <source>
        <strain evidence="2">T4</strain>
    </source>
</reference>
<proteinExistence type="predicted"/>
<dbReference type="Proteomes" id="UP000008177">
    <property type="component" value="Unplaced contigs"/>
</dbReference>
<dbReference type="HOGENOM" id="CLU_2941450_0_0_1"/>
<protein>
    <submittedName>
        <fullName evidence="1">Uncharacterized protein</fullName>
    </submittedName>
</protein>
<sequence>MISYDHQKKQHFNQAFVTPLPSFPESTIACTPRIKVPQHTRQGQLMPEILEILEFVTFLR</sequence>
<dbReference type="InParanoid" id="G2Y8F2"/>
<evidence type="ECO:0000313" key="2">
    <source>
        <dbReference type="Proteomes" id="UP000008177"/>
    </source>
</evidence>
<name>G2Y8F2_BOTF4</name>
<evidence type="ECO:0000313" key="1">
    <source>
        <dbReference type="EMBL" id="CCD48880.1"/>
    </source>
</evidence>